<dbReference type="EMBL" id="JBANDC010000017">
    <property type="protein sequence ID" value="MEM4989747.1"/>
    <property type="molecule type" value="Genomic_DNA"/>
</dbReference>
<reference evidence="1 2" key="1">
    <citation type="submission" date="2024-02" db="EMBL/GenBank/DDBJ databases">
        <title>Draft genome sequence of Collimonas sp. strain H4R21, an effective mineral-weathering bacterial strain isolated from the beech rhizosphere.</title>
        <authorList>
            <person name="Morin E."/>
            <person name="Uroz S."/>
            <person name="Leveau J.H.J."/>
            <person name="Kumar R."/>
            <person name="Rey M.W."/>
            <person name="Pham J."/>
        </authorList>
    </citation>
    <scope>NUCLEOTIDE SEQUENCE [LARGE SCALE GENOMIC DNA]</scope>
    <source>
        <strain evidence="1 2">H4R21</strain>
    </source>
</reference>
<keyword evidence="2" id="KW-1185">Reference proteome</keyword>
<protein>
    <submittedName>
        <fullName evidence="1">Uncharacterized protein</fullName>
    </submittedName>
</protein>
<dbReference type="RefSeq" id="WP_342830914.1">
    <property type="nucleotide sequence ID" value="NZ_JBANDC010000017.1"/>
</dbReference>
<accession>A0ABU9Q0J1</accession>
<proteinExistence type="predicted"/>
<dbReference type="Proteomes" id="UP001495910">
    <property type="component" value="Unassembled WGS sequence"/>
</dbReference>
<gene>
    <name evidence="1" type="ORF">V8G57_20335</name>
</gene>
<evidence type="ECO:0000313" key="2">
    <source>
        <dbReference type="Proteomes" id="UP001495910"/>
    </source>
</evidence>
<sequence length="45" mass="5177">MSARGPYQRHGSQFKIQLCTDIRIGKLGRREALKIYNLSAKLVQM</sequence>
<evidence type="ECO:0000313" key="1">
    <source>
        <dbReference type="EMBL" id="MEM4989747.1"/>
    </source>
</evidence>
<organism evidence="1 2">
    <name type="scientific">Collimonas rhizosphaerae</name>
    <dbReference type="NCBI Taxonomy" id="3126357"/>
    <lineage>
        <taxon>Bacteria</taxon>
        <taxon>Pseudomonadati</taxon>
        <taxon>Pseudomonadota</taxon>
        <taxon>Betaproteobacteria</taxon>
        <taxon>Burkholderiales</taxon>
        <taxon>Oxalobacteraceae</taxon>
        <taxon>Collimonas</taxon>
    </lineage>
</organism>
<name>A0ABU9Q0J1_9BURK</name>
<comment type="caution">
    <text evidence="1">The sequence shown here is derived from an EMBL/GenBank/DDBJ whole genome shotgun (WGS) entry which is preliminary data.</text>
</comment>